<accession>A0A1E3W0I9</accession>
<dbReference type="PANTHER" id="PTHR43132:SF2">
    <property type="entry name" value="ARSENICAL RESISTANCE OPERON REPRESSOR ARSR-RELATED"/>
    <property type="match status" value="1"/>
</dbReference>
<sequence>MDINEAIGAFSGLAQESRLKVFRLLVQVGADGMAAGDIAKAVGVPKNTLSSHLAILARANLVQARKEGRSMIYAVDLEGTRSLLSFLMEDCCQGDPSVCGPLIETTLATCCSD</sequence>
<feature type="domain" description="HTH arsR-type" evidence="4">
    <location>
        <begin position="1"/>
        <end position="95"/>
    </location>
</feature>
<dbReference type="PRINTS" id="PR00778">
    <property type="entry name" value="HTHARSR"/>
</dbReference>
<comment type="caution">
    <text evidence="5">The sequence shown here is derived from an EMBL/GenBank/DDBJ whole genome shotgun (WGS) entry which is preliminary data.</text>
</comment>
<gene>
    <name evidence="5" type="ORF">AUC68_04995</name>
</gene>
<evidence type="ECO:0000256" key="2">
    <source>
        <dbReference type="ARBA" id="ARBA00023125"/>
    </source>
</evidence>
<dbReference type="AlphaFoldDB" id="A0A1E3W0I9"/>
<dbReference type="NCBIfam" id="NF033788">
    <property type="entry name" value="HTH_metalloreg"/>
    <property type="match status" value="1"/>
</dbReference>
<keyword evidence="3" id="KW-0804">Transcription</keyword>
<reference evidence="5 6" key="1">
    <citation type="journal article" date="2016" name="Environ. Microbiol.">
        <title>New Methyloceanibacter diversity from North Sea sediments includes methanotroph containing solely the soluble methane monooxygenase.</title>
        <authorList>
            <person name="Vekeman B."/>
            <person name="Kerckhof F.M."/>
            <person name="Cremers G."/>
            <person name="de Vos P."/>
            <person name="Vandamme P."/>
            <person name="Boon N."/>
            <person name="Op den Camp H.J."/>
            <person name="Heylen K."/>
        </authorList>
    </citation>
    <scope>NUCLEOTIDE SEQUENCE [LARGE SCALE GENOMIC DNA]</scope>
    <source>
        <strain evidence="5 6">R-67174</strain>
    </source>
</reference>
<evidence type="ECO:0000313" key="5">
    <source>
        <dbReference type="EMBL" id="ODR99335.1"/>
    </source>
</evidence>
<dbReference type="OrthoDB" id="9804742at2"/>
<dbReference type="STRING" id="1774968.AUC68_04995"/>
<name>A0A1E3W0I9_9HYPH</name>
<dbReference type="Pfam" id="PF12840">
    <property type="entry name" value="HTH_20"/>
    <property type="match status" value="1"/>
</dbReference>
<dbReference type="InterPro" id="IPR001845">
    <property type="entry name" value="HTH_ArsR_DNA-bd_dom"/>
</dbReference>
<keyword evidence="1" id="KW-0805">Transcription regulation</keyword>
<proteinExistence type="predicted"/>
<evidence type="ECO:0000259" key="4">
    <source>
        <dbReference type="PROSITE" id="PS50987"/>
    </source>
</evidence>
<dbReference type="SUPFAM" id="SSF46785">
    <property type="entry name" value="Winged helix' DNA-binding domain"/>
    <property type="match status" value="1"/>
</dbReference>
<dbReference type="CDD" id="cd00090">
    <property type="entry name" value="HTH_ARSR"/>
    <property type="match status" value="1"/>
</dbReference>
<organism evidence="5 6">
    <name type="scientific">Methyloceanibacter methanicus</name>
    <dbReference type="NCBI Taxonomy" id="1774968"/>
    <lineage>
        <taxon>Bacteria</taxon>
        <taxon>Pseudomonadati</taxon>
        <taxon>Pseudomonadota</taxon>
        <taxon>Alphaproteobacteria</taxon>
        <taxon>Hyphomicrobiales</taxon>
        <taxon>Hyphomicrobiaceae</taxon>
        <taxon>Methyloceanibacter</taxon>
    </lineage>
</organism>
<evidence type="ECO:0000256" key="1">
    <source>
        <dbReference type="ARBA" id="ARBA00023015"/>
    </source>
</evidence>
<dbReference type="PROSITE" id="PS50987">
    <property type="entry name" value="HTH_ARSR_2"/>
    <property type="match status" value="1"/>
</dbReference>
<dbReference type="EMBL" id="LPWG01000011">
    <property type="protein sequence ID" value="ODR99335.1"/>
    <property type="molecule type" value="Genomic_DNA"/>
</dbReference>
<dbReference type="InterPro" id="IPR036388">
    <property type="entry name" value="WH-like_DNA-bd_sf"/>
</dbReference>
<evidence type="ECO:0000256" key="3">
    <source>
        <dbReference type="ARBA" id="ARBA00023163"/>
    </source>
</evidence>
<dbReference type="PANTHER" id="PTHR43132">
    <property type="entry name" value="ARSENICAL RESISTANCE OPERON REPRESSOR ARSR-RELATED"/>
    <property type="match status" value="1"/>
</dbReference>
<dbReference type="InterPro" id="IPR051011">
    <property type="entry name" value="Metal_resp_trans_reg"/>
</dbReference>
<dbReference type="InterPro" id="IPR036390">
    <property type="entry name" value="WH_DNA-bd_sf"/>
</dbReference>
<dbReference type="SMART" id="SM00418">
    <property type="entry name" value="HTH_ARSR"/>
    <property type="match status" value="1"/>
</dbReference>
<dbReference type="Proteomes" id="UP000094501">
    <property type="component" value="Unassembled WGS sequence"/>
</dbReference>
<keyword evidence="6" id="KW-1185">Reference proteome</keyword>
<keyword evidence="2" id="KW-0238">DNA-binding</keyword>
<protein>
    <submittedName>
        <fullName evidence="5">ArsR family transcriptional regulator</fullName>
    </submittedName>
</protein>
<dbReference type="Gene3D" id="1.10.10.10">
    <property type="entry name" value="Winged helix-like DNA-binding domain superfamily/Winged helix DNA-binding domain"/>
    <property type="match status" value="1"/>
</dbReference>
<dbReference type="RefSeq" id="WP_069437277.1">
    <property type="nucleotide sequence ID" value="NZ_LPWG01000011.1"/>
</dbReference>
<dbReference type="GO" id="GO:0003700">
    <property type="term" value="F:DNA-binding transcription factor activity"/>
    <property type="evidence" value="ECO:0007669"/>
    <property type="project" value="InterPro"/>
</dbReference>
<dbReference type="InterPro" id="IPR011991">
    <property type="entry name" value="ArsR-like_HTH"/>
</dbReference>
<dbReference type="GO" id="GO:0003677">
    <property type="term" value="F:DNA binding"/>
    <property type="evidence" value="ECO:0007669"/>
    <property type="project" value="UniProtKB-KW"/>
</dbReference>
<evidence type="ECO:0000313" key="6">
    <source>
        <dbReference type="Proteomes" id="UP000094501"/>
    </source>
</evidence>